<sequence>MSSRRRFGLKLATGAAAAALGTAFIAGPAAAQPSPPVDDPVGEVPDLQDLLCTVISLDVVLEGLVLTDEAGNEIPLQDLTGAINATPSLGQDLPTDDLPVDVPLGHQVPDLPTGEPVDLDIADIVLGSDPLAGGEAEGAPASAVLSQVEDAANGVPEQAFPSDEISELLSLVVSVPSDVLAQASDATDTGTFEEPTAELVTELKSTEPVGLDVKAFADAAVGSGGAGVLDLGNLLAGLEGLELKDQAGTVYTLTSGAANGGIGDRPE</sequence>
<feature type="chain" id="PRO_5046477658" description="Secreted protein" evidence="1">
    <location>
        <begin position="32"/>
        <end position="267"/>
    </location>
</feature>
<evidence type="ECO:0008006" key="4">
    <source>
        <dbReference type="Google" id="ProtNLM"/>
    </source>
</evidence>
<dbReference type="PROSITE" id="PS51318">
    <property type="entry name" value="TAT"/>
    <property type="match status" value="1"/>
</dbReference>
<accession>A0ABV8TYM5</accession>
<dbReference type="Proteomes" id="UP001595823">
    <property type="component" value="Unassembled WGS sequence"/>
</dbReference>
<feature type="signal peptide" evidence="1">
    <location>
        <begin position="1"/>
        <end position="31"/>
    </location>
</feature>
<comment type="caution">
    <text evidence="2">The sequence shown here is derived from an EMBL/GenBank/DDBJ whole genome shotgun (WGS) entry which is preliminary data.</text>
</comment>
<gene>
    <name evidence="2" type="ORF">ACFPET_11845</name>
</gene>
<evidence type="ECO:0000256" key="1">
    <source>
        <dbReference type="SAM" id="SignalP"/>
    </source>
</evidence>
<proteinExistence type="predicted"/>
<organism evidence="2 3">
    <name type="scientific">Salininema proteolyticum</name>
    <dbReference type="NCBI Taxonomy" id="1607685"/>
    <lineage>
        <taxon>Bacteria</taxon>
        <taxon>Bacillati</taxon>
        <taxon>Actinomycetota</taxon>
        <taxon>Actinomycetes</taxon>
        <taxon>Glycomycetales</taxon>
        <taxon>Glycomycetaceae</taxon>
        <taxon>Salininema</taxon>
    </lineage>
</organism>
<protein>
    <recommendedName>
        <fullName evidence="4">Secreted protein</fullName>
    </recommendedName>
</protein>
<name>A0ABV8TYM5_9ACTN</name>
<reference evidence="3" key="1">
    <citation type="journal article" date="2019" name="Int. J. Syst. Evol. Microbiol.">
        <title>The Global Catalogue of Microorganisms (GCM) 10K type strain sequencing project: providing services to taxonomists for standard genome sequencing and annotation.</title>
        <authorList>
            <consortium name="The Broad Institute Genomics Platform"/>
            <consortium name="The Broad Institute Genome Sequencing Center for Infectious Disease"/>
            <person name="Wu L."/>
            <person name="Ma J."/>
        </authorList>
    </citation>
    <scope>NUCLEOTIDE SEQUENCE [LARGE SCALE GENOMIC DNA]</scope>
    <source>
        <strain evidence="3">IBRC-M 10908</strain>
    </source>
</reference>
<evidence type="ECO:0000313" key="2">
    <source>
        <dbReference type="EMBL" id="MFC4335895.1"/>
    </source>
</evidence>
<dbReference type="InterPro" id="IPR006311">
    <property type="entry name" value="TAT_signal"/>
</dbReference>
<evidence type="ECO:0000313" key="3">
    <source>
        <dbReference type="Proteomes" id="UP001595823"/>
    </source>
</evidence>
<dbReference type="EMBL" id="JBHSDK010000015">
    <property type="protein sequence ID" value="MFC4335895.1"/>
    <property type="molecule type" value="Genomic_DNA"/>
</dbReference>
<keyword evidence="3" id="KW-1185">Reference proteome</keyword>
<dbReference type="RefSeq" id="WP_380621206.1">
    <property type="nucleotide sequence ID" value="NZ_JBHSDK010000015.1"/>
</dbReference>
<keyword evidence="1" id="KW-0732">Signal</keyword>